<name>A0ABY4NHA4_9BURK</name>
<dbReference type="GeneID" id="96867303"/>
<feature type="transmembrane region" description="Helical" evidence="1">
    <location>
        <begin position="671"/>
        <end position="688"/>
    </location>
</feature>
<feature type="transmembrane region" description="Helical" evidence="1">
    <location>
        <begin position="456"/>
        <end position="473"/>
    </location>
</feature>
<feature type="transmembrane region" description="Helical" evidence="1">
    <location>
        <begin position="480"/>
        <end position="499"/>
    </location>
</feature>
<evidence type="ECO:0000313" key="5">
    <source>
        <dbReference type="Proteomes" id="UP000831759"/>
    </source>
</evidence>
<evidence type="ECO:0000256" key="1">
    <source>
        <dbReference type="SAM" id="Phobius"/>
    </source>
</evidence>
<feature type="domain" description="DUF4401" evidence="3">
    <location>
        <begin position="374"/>
        <end position="688"/>
    </location>
</feature>
<feature type="transmembrane region" description="Helical" evidence="1">
    <location>
        <begin position="123"/>
        <end position="151"/>
    </location>
</feature>
<dbReference type="RefSeq" id="WP_249460790.1">
    <property type="nucleotide sequence ID" value="NZ_CP094619.1"/>
</dbReference>
<dbReference type="InterPro" id="IPR025833">
    <property type="entry name" value="GDYXXLXY"/>
</dbReference>
<feature type="transmembrane region" description="Helical" evidence="1">
    <location>
        <begin position="81"/>
        <end position="103"/>
    </location>
</feature>
<feature type="transmembrane region" description="Helical" evidence="1">
    <location>
        <begin position="23"/>
        <end position="44"/>
    </location>
</feature>
<feature type="transmembrane region" description="Helical" evidence="1">
    <location>
        <begin position="576"/>
        <end position="596"/>
    </location>
</feature>
<feature type="transmembrane region" description="Helical" evidence="1">
    <location>
        <begin position="545"/>
        <end position="570"/>
    </location>
</feature>
<feature type="transmembrane region" description="Helical" evidence="1">
    <location>
        <begin position="262"/>
        <end position="281"/>
    </location>
</feature>
<keyword evidence="1" id="KW-0472">Membrane</keyword>
<dbReference type="InterPro" id="IPR018677">
    <property type="entry name" value="DUF2157"/>
</dbReference>
<feature type="transmembrane region" description="Helical" evidence="1">
    <location>
        <begin position="603"/>
        <end position="621"/>
    </location>
</feature>
<evidence type="ECO:0000313" key="4">
    <source>
        <dbReference type="EMBL" id="UQN36171.1"/>
    </source>
</evidence>
<keyword evidence="1" id="KW-0812">Transmembrane</keyword>
<accession>A0ABY4NHA4</accession>
<keyword evidence="5" id="KW-1185">Reference proteome</keyword>
<protein>
    <submittedName>
        <fullName evidence="4">GDYXXLXY domain-containing protein</fullName>
    </submittedName>
</protein>
<feature type="transmembrane region" description="Helical" evidence="1">
    <location>
        <begin position="382"/>
        <end position="400"/>
    </location>
</feature>
<keyword evidence="1" id="KW-1133">Transmembrane helix</keyword>
<feature type="transmembrane region" description="Helical" evidence="1">
    <location>
        <begin position="50"/>
        <end position="69"/>
    </location>
</feature>
<dbReference type="Pfam" id="PF14345">
    <property type="entry name" value="GDYXXLXY"/>
    <property type="match status" value="1"/>
</dbReference>
<dbReference type="EMBL" id="CP094619">
    <property type="protein sequence ID" value="UQN36171.1"/>
    <property type="molecule type" value="Genomic_DNA"/>
</dbReference>
<feature type="domain" description="DUF2157" evidence="2">
    <location>
        <begin position="24"/>
        <end position="133"/>
    </location>
</feature>
<dbReference type="InterPro" id="IPR025513">
    <property type="entry name" value="DUF4401"/>
</dbReference>
<dbReference type="Proteomes" id="UP000831759">
    <property type="component" value="Chromosome"/>
</dbReference>
<evidence type="ECO:0000259" key="3">
    <source>
        <dbReference type="Pfam" id="PF14351"/>
    </source>
</evidence>
<feature type="transmembrane region" description="Helical" evidence="1">
    <location>
        <begin position="406"/>
        <end position="422"/>
    </location>
</feature>
<organism evidence="4 5">
    <name type="scientific">Alcaligenes aquatilis</name>
    <dbReference type="NCBI Taxonomy" id="323284"/>
    <lineage>
        <taxon>Bacteria</taxon>
        <taxon>Pseudomonadati</taxon>
        <taxon>Pseudomonadota</taxon>
        <taxon>Betaproteobacteria</taxon>
        <taxon>Burkholderiales</taxon>
        <taxon>Alcaligenaceae</taxon>
        <taxon>Alcaligenes</taxon>
    </lineage>
</organism>
<sequence length="888" mass="97862">MQVMRPDKTNVWPTDWRVFLTKLAWGLAVLLLASGLVTWIAANWENWGHVAKFALAQGAVLISAGLALLFRRRSGGWGHDLGVPAALTGLAAVATGGLLALIGQTYQTGADPWQLFALWTVLIIPWVFTVRSVFLSVLWLVLINTAFYLWIDVARLDWFGRSYTSQTLLALAVNALLLLAAETIWRARHDPWRIVPRVAAIAVGFFIGAQVMEGNFLLGLVLFLALYGVYRYRRPDLLIMSLASFGAYGSLSMLIIEYAGDAFLLIVVVIVGLGLGLLRFLQQQVVHWRRTHGSEALAVKDDVVSDVTLGTALATDAAATNATTKTNAGTEAAATQASVNAAMASSPAASTAQILANAQVSVHADAQDSDEHHPWYLRVIKLFLYLLLPLIILLYLAVSLDLSLEALGVLGGIMALVAPVLFAKAQTVSSRDLVGGWVACAVLLLSVPLVDMRYPWPHEVSAMIAVVISTLLYRLAKGQFVLRMLLVIWALAAIEFLVIERLFDRWTMMPYWVLEMPAAFMFFAALLLGHLYLRGERKPHFWLPLFWSLLLASQIHLVLAGTLFYSMPFWDESRPYLTVAGFLLAMAPLAILAFYWRGWRDQPLVYGIALLGLAALCAVWTPYPPVALALSWILVAYAWRYLSLLAVAVAMGLFCLWRLYYILNISLLDKAELLLATGVGCLVFAYLGQLGRNKVVADAPVQAAPKGILASVLLGTVLVLGVANVAIVQKERILSDGQTVLLELAPVDPRSLMQGDYMSLNFALSQNLSALSWGLPKDALAKMDAQQWVVVAVQLDENKVAQLKGVYLEQDGQERLWSEEGPVAEPSDVMRLRMRRHRSNWTPGTDAWFFAEGSADRFDAARYGEFAVVEDGQSLLRAMLDKDRKEIK</sequence>
<gene>
    <name evidence="4" type="ORF">MTR80_00125</name>
</gene>
<feature type="transmembrane region" description="Helical" evidence="1">
    <location>
        <begin position="641"/>
        <end position="659"/>
    </location>
</feature>
<feature type="transmembrane region" description="Helical" evidence="1">
    <location>
        <begin position="434"/>
        <end position="450"/>
    </location>
</feature>
<evidence type="ECO:0000259" key="2">
    <source>
        <dbReference type="Pfam" id="PF09925"/>
    </source>
</evidence>
<feature type="transmembrane region" description="Helical" evidence="1">
    <location>
        <begin position="201"/>
        <end position="230"/>
    </location>
</feature>
<dbReference type="Pfam" id="PF09925">
    <property type="entry name" value="DUF2157"/>
    <property type="match status" value="1"/>
</dbReference>
<feature type="transmembrane region" description="Helical" evidence="1">
    <location>
        <begin position="237"/>
        <end position="256"/>
    </location>
</feature>
<proteinExistence type="predicted"/>
<feature type="transmembrane region" description="Helical" evidence="1">
    <location>
        <begin position="708"/>
        <end position="728"/>
    </location>
</feature>
<dbReference type="Pfam" id="PF14351">
    <property type="entry name" value="DUF4401"/>
    <property type="match status" value="1"/>
</dbReference>
<feature type="transmembrane region" description="Helical" evidence="1">
    <location>
        <begin position="163"/>
        <end position="181"/>
    </location>
</feature>
<feature type="transmembrane region" description="Helical" evidence="1">
    <location>
        <begin position="511"/>
        <end position="533"/>
    </location>
</feature>
<reference evidence="4 5" key="1">
    <citation type="journal article" date="2022" name="Int. J. Syst. Evol. Microbiol.">
        <title>Characterization of Alcaligenes aquatilis as a novel member of heterotrophic nitrifier-aerobic denitrifier and its performance in treating piggery wastewater.</title>
        <authorList>
            <person name="Cao X."/>
            <person name="Zhao B."/>
            <person name="Wu Y."/>
            <person name="Huang J."/>
            <person name="Wang H."/>
            <person name="Sun X."/>
            <person name="Li S."/>
        </authorList>
    </citation>
    <scope>NUCLEOTIDE SEQUENCE [LARGE SCALE GENOMIC DNA]</scope>
    <source>
        <strain evidence="4 5">AS1</strain>
    </source>
</reference>